<keyword evidence="3" id="KW-1185">Reference proteome</keyword>
<keyword evidence="2" id="KW-0378">Hydrolase</keyword>
<reference evidence="2 4" key="2">
    <citation type="submission" date="2018-06" db="EMBL/GenBank/DDBJ databases">
        <authorList>
            <consortium name="Pathogen Informatics"/>
            <person name="Doyle S."/>
        </authorList>
    </citation>
    <scope>NUCLEOTIDE SEQUENCE [LARGE SCALE GENOMIC DNA]</scope>
    <source>
        <strain evidence="2 4">NCTC12437</strain>
    </source>
</reference>
<dbReference type="Proteomes" id="UP000255066">
    <property type="component" value="Unassembled WGS sequence"/>
</dbReference>
<dbReference type="EMBL" id="UGNW01000001">
    <property type="protein sequence ID" value="STX31600.1"/>
    <property type="molecule type" value="Genomic_DNA"/>
</dbReference>
<protein>
    <submittedName>
        <fullName evidence="2">Alpha/beta hydrolase</fullName>
    </submittedName>
</protein>
<dbReference type="SUPFAM" id="SSF53474">
    <property type="entry name" value="alpha/beta-Hydrolases"/>
    <property type="match status" value="1"/>
</dbReference>
<evidence type="ECO:0000313" key="4">
    <source>
        <dbReference type="Proteomes" id="UP000255066"/>
    </source>
</evidence>
<dbReference type="Gene3D" id="3.40.50.1820">
    <property type="entry name" value="alpha/beta hydrolase"/>
    <property type="match status" value="1"/>
</dbReference>
<evidence type="ECO:0000313" key="3">
    <source>
        <dbReference type="Proteomes" id="UP000054735"/>
    </source>
</evidence>
<dbReference type="RefSeq" id="WP_058524086.1">
    <property type="nucleotide sequence ID" value="NZ_CAAAHV010000018.1"/>
</dbReference>
<dbReference type="AlphaFoldDB" id="A0A378IA12"/>
<dbReference type="InterPro" id="IPR029058">
    <property type="entry name" value="AB_hydrolase_fold"/>
</dbReference>
<dbReference type="GO" id="GO:0016787">
    <property type="term" value="F:hydrolase activity"/>
    <property type="evidence" value="ECO:0007669"/>
    <property type="project" value="UniProtKB-KW"/>
</dbReference>
<organism evidence="2 4">
    <name type="scientific">Legionella birminghamensis</name>
    <dbReference type="NCBI Taxonomy" id="28083"/>
    <lineage>
        <taxon>Bacteria</taxon>
        <taxon>Pseudomonadati</taxon>
        <taxon>Pseudomonadota</taxon>
        <taxon>Gammaproteobacteria</taxon>
        <taxon>Legionellales</taxon>
        <taxon>Legionellaceae</taxon>
        <taxon>Legionella</taxon>
    </lineage>
</organism>
<gene>
    <name evidence="1" type="ORF">Lbir_2076</name>
    <name evidence="2" type="ORF">NCTC12437_01374</name>
</gene>
<dbReference type="Proteomes" id="UP000054735">
    <property type="component" value="Unassembled WGS sequence"/>
</dbReference>
<dbReference type="EMBL" id="LNXT01000040">
    <property type="protein sequence ID" value="KTC69337.1"/>
    <property type="molecule type" value="Genomic_DNA"/>
</dbReference>
<evidence type="ECO:0000313" key="2">
    <source>
        <dbReference type="EMBL" id="STX31600.1"/>
    </source>
</evidence>
<accession>A0A378IA12</accession>
<name>A0A378IA12_9GAMM</name>
<reference evidence="1 3" key="1">
    <citation type="submission" date="2015-11" db="EMBL/GenBank/DDBJ databases">
        <title>Genomic analysis of 38 Legionella species identifies large and diverse effector repertoires.</title>
        <authorList>
            <person name="Burstein D."/>
            <person name="Amaro F."/>
            <person name="Zusman T."/>
            <person name="Lifshitz Z."/>
            <person name="Cohen O."/>
            <person name="Gilbert J.A."/>
            <person name="Pupko T."/>
            <person name="Shuman H.A."/>
            <person name="Segal G."/>
        </authorList>
    </citation>
    <scope>NUCLEOTIDE SEQUENCE [LARGE SCALE GENOMIC DNA]</scope>
    <source>
        <strain evidence="1 3">CDC#1407-AL-14</strain>
    </source>
</reference>
<proteinExistence type="predicted"/>
<evidence type="ECO:0000313" key="1">
    <source>
        <dbReference type="EMBL" id="KTC69337.1"/>
    </source>
</evidence>
<sequence>MILYGYGNYKLQAVPHVWRDTVGPLNSIMLGTAEMLRGAANTRAAALEEYKQLVNSISSSDPSDWYYIFNSSYDYDPAPGLSKIKAQVLAINFKDDLINPLEFIHIPETGNMHHAVLPGGFGHLSFAHANLWINPVNHFLGNLPEWDKF</sequence>
<dbReference type="STRING" id="28083.Lbir_2076"/>